<keyword evidence="2" id="KW-1185">Reference proteome</keyword>
<dbReference type="Proteomes" id="UP001268819">
    <property type="component" value="Unassembled WGS sequence"/>
</dbReference>
<dbReference type="InterPro" id="IPR035069">
    <property type="entry name" value="TTHA1013/TTHA0281-like"/>
</dbReference>
<gene>
    <name evidence="1" type="ORF">J2S66_006358</name>
</gene>
<proteinExistence type="predicted"/>
<organism evidence="1 2">
    <name type="scientific">Saccharothrix longispora</name>
    <dbReference type="NCBI Taxonomy" id="33920"/>
    <lineage>
        <taxon>Bacteria</taxon>
        <taxon>Bacillati</taxon>
        <taxon>Actinomycetota</taxon>
        <taxon>Actinomycetes</taxon>
        <taxon>Pseudonocardiales</taxon>
        <taxon>Pseudonocardiaceae</taxon>
        <taxon>Saccharothrix</taxon>
    </lineage>
</organism>
<comment type="caution">
    <text evidence="1">The sequence shown here is derived from an EMBL/GenBank/DDBJ whole genome shotgun (WGS) entry which is preliminary data.</text>
</comment>
<protein>
    <submittedName>
        <fullName evidence="1">RNase H-like HicB family nuclease</fullName>
    </submittedName>
</protein>
<dbReference type="InterPro" id="IPR051404">
    <property type="entry name" value="TA_system_antitoxin"/>
</dbReference>
<dbReference type="Gene3D" id="3.30.160.250">
    <property type="match status" value="1"/>
</dbReference>
<evidence type="ECO:0000313" key="1">
    <source>
        <dbReference type="EMBL" id="MDR6597974.1"/>
    </source>
</evidence>
<dbReference type="PANTHER" id="PTHR34504">
    <property type="entry name" value="ANTITOXIN HICB"/>
    <property type="match status" value="1"/>
</dbReference>
<dbReference type="SUPFAM" id="SSF143100">
    <property type="entry name" value="TTHA1013/TTHA0281-like"/>
    <property type="match status" value="1"/>
</dbReference>
<accession>A0ABU1Q770</accession>
<reference evidence="1 2" key="1">
    <citation type="submission" date="2023-07" db="EMBL/GenBank/DDBJ databases">
        <title>Sequencing the genomes of 1000 actinobacteria strains.</title>
        <authorList>
            <person name="Klenk H.-P."/>
        </authorList>
    </citation>
    <scope>NUCLEOTIDE SEQUENCE [LARGE SCALE GENOMIC DNA]</scope>
    <source>
        <strain evidence="1 2">DSM 43749</strain>
    </source>
</reference>
<dbReference type="PANTHER" id="PTHR34504:SF2">
    <property type="entry name" value="UPF0150 PROTEIN SSL0259"/>
    <property type="match status" value="1"/>
</dbReference>
<dbReference type="RefSeq" id="WP_310311826.1">
    <property type="nucleotide sequence ID" value="NZ_BAAAXB010000001.1"/>
</dbReference>
<evidence type="ECO:0000313" key="2">
    <source>
        <dbReference type="Proteomes" id="UP001268819"/>
    </source>
</evidence>
<sequence>MSHPHTFTAAVHQEEDWYVAQCLEVDVASQGHTIDEALTNLAEAVGLYLEHTPAPTITPAPLVTHFNVPGSAA</sequence>
<name>A0ABU1Q770_9PSEU</name>
<dbReference type="EMBL" id="JAVDSG010000001">
    <property type="protein sequence ID" value="MDR6597974.1"/>
    <property type="molecule type" value="Genomic_DNA"/>
</dbReference>
<dbReference type="InterPro" id="IPR055811">
    <property type="entry name" value="DUF7387"/>
</dbReference>
<dbReference type="Pfam" id="PF24113">
    <property type="entry name" value="DUF7387"/>
    <property type="match status" value="1"/>
</dbReference>